<dbReference type="Pfam" id="PF04982">
    <property type="entry name" value="TM_HPP"/>
    <property type="match status" value="1"/>
</dbReference>
<dbReference type="PANTHER" id="PTHR33741">
    <property type="entry name" value="TRANSMEMBRANE PROTEIN DDB_G0269096-RELATED"/>
    <property type="match status" value="1"/>
</dbReference>
<feature type="transmembrane region" description="Helical" evidence="1">
    <location>
        <begin position="406"/>
        <end position="431"/>
    </location>
</feature>
<reference evidence="3" key="1">
    <citation type="submission" date="2023-08" db="EMBL/GenBank/DDBJ databases">
        <authorList>
            <person name="Audoor S."/>
            <person name="Bilcke G."/>
        </authorList>
    </citation>
    <scope>NUCLEOTIDE SEQUENCE</scope>
</reference>
<keyword evidence="1" id="KW-0812">Transmembrane</keyword>
<organism evidence="3 4">
    <name type="scientific">Cylindrotheca closterium</name>
    <dbReference type="NCBI Taxonomy" id="2856"/>
    <lineage>
        <taxon>Eukaryota</taxon>
        <taxon>Sar</taxon>
        <taxon>Stramenopiles</taxon>
        <taxon>Ochrophyta</taxon>
        <taxon>Bacillariophyta</taxon>
        <taxon>Bacillariophyceae</taxon>
        <taxon>Bacillariophycidae</taxon>
        <taxon>Bacillariales</taxon>
        <taxon>Bacillariaceae</taxon>
        <taxon>Cylindrotheca</taxon>
    </lineage>
</organism>
<dbReference type="Proteomes" id="UP001295423">
    <property type="component" value="Unassembled WGS sequence"/>
</dbReference>
<dbReference type="InterPro" id="IPR007065">
    <property type="entry name" value="HPP"/>
</dbReference>
<feature type="domain" description="HPP transmembrane region" evidence="2">
    <location>
        <begin position="317"/>
        <end position="468"/>
    </location>
</feature>
<proteinExistence type="predicted"/>
<dbReference type="InterPro" id="IPR058581">
    <property type="entry name" value="TM_HPP"/>
</dbReference>
<feature type="transmembrane region" description="Helical" evidence="1">
    <location>
        <begin position="315"/>
        <end position="334"/>
    </location>
</feature>
<sequence length="488" mass="53423">MATASKHVAIDIEDDERGTDEPYDREFLHRVIEDAGRWAYGVKLVELWVLNDAATQLYRPESGWWMDYYADKDHKFSVLTDASLPEFIPAAPLAPGIGLPGYLWSQSKSGNMVDRRQSGLRSSAVGMSDRSAQLIPPSLSWCEVKPLAADPDQPYNERLQYLAKAGLGLAAGVPFNIGGTQGIVIYMARESDDHSELTNSVNEEYLQRATTVIGSTYSLRKPRLAVVNRKKAACSASWRRVRKRLAAIKAMGKTLKEVIQEESEKEKFSHNSQVIGDFIHDVDGTCNTIVGYFIGKLKIEATKFFGANVKAPPTFGWMPSLFTFAGSFVTLAILTNLNKALVEGYGSGYSIVLPPFGALMTLQYGLTAAPASQPRNAIVGQTLALIIACLIGQLDELELWLRQSLATALAIGVMVKFGVTHPPAGAAALVFSSGRQSWRQAGLMILGNVIAVLSATLINNWNAKRQYPTFWGFRPITSLFSPKTKKAA</sequence>
<evidence type="ECO:0000256" key="1">
    <source>
        <dbReference type="SAM" id="Phobius"/>
    </source>
</evidence>
<protein>
    <recommendedName>
        <fullName evidence="2">HPP transmembrane region domain-containing protein</fullName>
    </recommendedName>
</protein>
<keyword evidence="1" id="KW-0472">Membrane</keyword>
<evidence type="ECO:0000313" key="3">
    <source>
        <dbReference type="EMBL" id="CAJ1958792.1"/>
    </source>
</evidence>
<feature type="transmembrane region" description="Helical" evidence="1">
    <location>
        <begin position="437"/>
        <end position="458"/>
    </location>
</feature>
<evidence type="ECO:0000313" key="4">
    <source>
        <dbReference type="Proteomes" id="UP001295423"/>
    </source>
</evidence>
<gene>
    <name evidence="3" type="ORF">CYCCA115_LOCUS17353</name>
</gene>
<comment type="caution">
    <text evidence="3">The sequence shown here is derived from an EMBL/GenBank/DDBJ whole genome shotgun (WGS) entry which is preliminary data.</text>
</comment>
<keyword evidence="4" id="KW-1185">Reference proteome</keyword>
<dbReference type="PANTHER" id="PTHR33741:SF5">
    <property type="entry name" value="TRANSMEMBRANE PROTEIN DDB_G0269096-RELATED"/>
    <property type="match status" value="1"/>
</dbReference>
<accession>A0AAD2G0H0</accession>
<feature type="transmembrane region" description="Helical" evidence="1">
    <location>
        <begin position="378"/>
        <end position="394"/>
    </location>
</feature>
<dbReference type="EMBL" id="CAKOGP040001980">
    <property type="protein sequence ID" value="CAJ1958792.1"/>
    <property type="molecule type" value="Genomic_DNA"/>
</dbReference>
<evidence type="ECO:0000259" key="2">
    <source>
        <dbReference type="Pfam" id="PF04982"/>
    </source>
</evidence>
<keyword evidence="1" id="KW-1133">Transmembrane helix</keyword>
<feature type="transmembrane region" description="Helical" evidence="1">
    <location>
        <begin position="346"/>
        <end position="366"/>
    </location>
</feature>
<dbReference type="AlphaFoldDB" id="A0AAD2G0H0"/>
<name>A0AAD2G0H0_9STRA</name>